<dbReference type="EMBL" id="ANFO01001148">
    <property type="protein sequence ID" value="KGQ03844.1"/>
    <property type="molecule type" value="Genomic_DNA"/>
</dbReference>
<evidence type="ECO:0000259" key="18">
    <source>
        <dbReference type="PROSITE" id="PS51094"/>
    </source>
</evidence>
<evidence type="ECO:0000256" key="15">
    <source>
        <dbReference type="ARBA" id="ARBA00023136"/>
    </source>
</evidence>
<dbReference type="SUPFAM" id="SSF74650">
    <property type="entry name" value="Galactose mutarotase-like"/>
    <property type="match status" value="1"/>
</dbReference>
<dbReference type="PROSITE" id="PS00369">
    <property type="entry name" value="PTS_HPR_HIS"/>
    <property type="match status" value="1"/>
</dbReference>
<keyword evidence="6" id="KW-0597">Phosphoprotein</keyword>
<dbReference type="PROSITE" id="PS51104">
    <property type="entry name" value="PTS_EIIC_TYPE_2"/>
    <property type="match status" value="1"/>
</dbReference>
<feature type="transmembrane region" description="Helical" evidence="17">
    <location>
        <begin position="111"/>
        <end position="132"/>
    </location>
</feature>
<dbReference type="CDD" id="cd05569">
    <property type="entry name" value="PTS_IIB_fructose"/>
    <property type="match status" value="1"/>
</dbReference>
<dbReference type="Pfam" id="PF07748">
    <property type="entry name" value="Glyco_hydro_38C"/>
    <property type="match status" value="1"/>
</dbReference>
<evidence type="ECO:0000259" key="19">
    <source>
        <dbReference type="PROSITE" id="PS51099"/>
    </source>
</evidence>
<dbReference type="CDD" id="cd00211">
    <property type="entry name" value="PTS_IIA_fru"/>
    <property type="match status" value="1"/>
</dbReference>
<dbReference type="Gene3D" id="3.40.50.2300">
    <property type="match status" value="1"/>
</dbReference>
<sequence>MYIVCVAACPTGVAHTYMAAEALALVGQRRGHEVKVETQGSMGVENEITADDLARADAVILAADVAITGQERFDGMMKLECSVADPIKFGEAAETGISPGKEVKNAIMTGVSWMLPFVIAGAVIMGIARIGASLYGIDNIWDASHAQAASIIVQMLHKFDGFGGLALSLMLPVVAGYISFAIANKPGLAPGMVGGLLASSLGTGFLGALAAGFVAGYIVRALAAWIKLPAALASAGPIFILPVGGTLLTCMVMAFIIGGPLAALNHGMETWLLAMSGTNKIILAAVVGGMVGFDLGGPVNKAAVTTAMALLASGIYDPNTAAQVAIIVPPIGLGIATLIWAKRFPISLREAGKASTLMGLIGVSEGAIPFALANPKIIIINVAGSATGAALAVGLGAVNHAPISGFYGWLAVDKWPIYVLSIAVGAGIIAHTHWDREWYFTENDSKVVLYYFMLDLITRLEQDEALGPFILDGQTVMLEDFLQVAPEHQSRLQKLITEGRVLIGPWYTQSDFLVVGAESITRNLLLGLADCKAWGSYMPVGYVPDSFGQSAQLPMFLSEFAIDSAVLWRGWCEHDVPTSEFCWQAQGGQQVLAAVLPWGYGCAKWLPTAALELAEKLPPILEKQARFSATNHLLLPNGNDQSPFEYAVPGALEKLNAIQSEYSFRRSSFSDFFAALRDDQHTLPVWRGELLSPKYMRIHRGIFSTRADIKQLNASLEQFVSQTLEPLLALNWRLGLPYPQQTVEQIWRDAMQSHAHDSIGGCNSDRVNQMVKGRLLSGKESAAQLFDLNMKMLAEGIEASQHGKKIVVFNPLPAQRDTQVSLTLYTPEEDFRIVDSGGNPCRWQMLHEEPQDMSLVVQELSNSTTTTWFRKCHILLEARALPACGYKTFYLQEGEAAGFKTPARESDCLENAWLRLENNAGELTLTDKRTGEVYPHILRLVDGEDAGDNYNYSPPAVDWKIGSEGCLQRAILTRGVLKDSLQLRLQIPAPADADSRRARRLDARLDAVMTLSLPHDSAWLDVELEVNNTLRDHRLQVELPTGVHQATHFADQPFGLIERENIPRTLAVWQQENWTEAPASLWPMQSLVMMHHAQRGLGVVTAGMREYEIPVGQPDTLAITLFRSVGWLGRPALEWRPGRASGMVLPSPDSQIPGRHAFHFAVMPMDNGQSPAFWQTVEQWRSPAAGYLDSGWSRFRTNPHGKAFPSYFSVLSWESGLHFSTLKKAQNEEALVLRGWNPGLTVQENLPPKTSGTPQQVTLAEIPATPTSSVEAGTPTLLFRCPLVNGLHARPASALERQASRFISSVTLVNQTKSRRGDAKRVLALVGADVARDDECQLLIEGPDEQAARQALGHFIEHEFAQSDTPLAVSVEEDRPLPVFLSRSGSPVWQGKGVSPGAALAKAVFFAQVDLHALAWRYDEESSSIQQQHLTAALRAARQHLREDIRHQADEAAQILEAQSQLLEDETVEECLLHGGDARNALAALAKAVDLLREPFRQSGSEYLRQRELDVFDLGLRVAAELTGDPRLGLPQLDEAALVIGDDVLTPGQLLLLRGPFLRGIVMPTGGETSHTAILARVFSTPLLCLDSTKPLFAAGAGQYLLGAGHGFVLAAPDGVAHRWYELECKKLTAVVTNEDEGMVSPALVFMDEKLRDKHEVIKRLTDNLEVQRRAASATLAEQAIWQREAVFTTALGFSIAIPHCKSAAISRSSISVLRLADPLDWGDDVEVQLVIMLTLSDQEQAQHMRIFSVLARQLMHESFREKLLSAATAQSVADTGAFHENGSTCMPIARWQQQFEQYLIENWAQDDKAHDVAHFRRVWKTAQHIMEGTEADRLVVLTACYFHDIVNLPKNHPERHLASTKAAQETLRILETHFPDFPRERYDDVAHAVRAHSFSAAIAPQTLEAKVVQDADRLESLGAIGLARVFYVSGALGRPLFDSDDPLAERRELDDTLYSVDHFQKKLLRLPESMQTEAGRALARHNADFLVGYMAKLCAELKGDYLQVDERVLQRFKSQA</sequence>
<dbReference type="SMART" id="SM00471">
    <property type="entry name" value="HDc"/>
    <property type="match status" value="1"/>
</dbReference>
<dbReference type="InterPro" id="IPR013014">
    <property type="entry name" value="PTS_EIIC_2"/>
</dbReference>
<dbReference type="SUPFAM" id="SSF47831">
    <property type="entry name" value="Enzyme I of the PEP:sugar phosphotransferase system HPr-binding (sub)domain"/>
    <property type="match status" value="1"/>
</dbReference>
<feature type="transmembrane region" description="Helical" evidence="17">
    <location>
        <begin position="415"/>
        <end position="434"/>
    </location>
</feature>
<evidence type="ECO:0000256" key="9">
    <source>
        <dbReference type="ARBA" id="ARBA00022683"/>
    </source>
</evidence>
<keyword evidence="4" id="KW-0813">Transport</keyword>
<feature type="domain" description="PTS EIIB type-2" evidence="19">
    <location>
        <begin position="1"/>
        <end position="99"/>
    </location>
</feature>
<dbReference type="InterPro" id="IPR011682">
    <property type="entry name" value="Glyco_hydro_38_C"/>
</dbReference>
<dbReference type="SUPFAM" id="SSF88713">
    <property type="entry name" value="Glycoside hydrolase/deacetylase"/>
    <property type="match status" value="1"/>
</dbReference>
<dbReference type="GO" id="GO:0090563">
    <property type="term" value="F:protein-phosphocysteine-sugar phosphotransferase activity"/>
    <property type="evidence" value="ECO:0007669"/>
    <property type="project" value="TreeGrafter"/>
</dbReference>
<dbReference type="PANTHER" id="PTHR30505:SF0">
    <property type="entry name" value="FRUCTOSE-LIKE PTS SYSTEM EIIBC COMPONENT-RELATED"/>
    <property type="match status" value="1"/>
</dbReference>
<dbReference type="Pfam" id="PF00359">
    <property type="entry name" value="PTS_EIIA_2"/>
    <property type="match status" value="1"/>
</dbReference>
<evidence type="ECO:0000313" key="23">
    <source>
        <dbReference type="EMBL" id="KGQ03844.1"/>
    </source>
</evidence>
<dbReference type="NCBIfam" id="TIGR00829">
    <property type="entry name" value="FRU"/>
    <property type="match status" value="1"/>
</dbReference>
<feature type="transmembrane region" description="Helical" evidence="17">
    <location>
        <begin position="353"/>
        <end position="372"/>
    </location>
</feature>
<feature type="transmembrane region" description="Helical" evidence="17">
    <location>
        <begin position="195"/>
        <end position="219"/>
    </location>
</feature>
<dbReference type="InterPro" id="IPR035895">
    <property type="entry name" value="HPr-like_sf"/>
</dbReference>
<dbReference type="InterPro" id="IPR002178">
    <property type="entry name" value="PTS_EIIA_type-2_dom"/>
</dbReference>
<dbReference type="CDD" id="cd00077">
    <property type="entry name" value="HDc"/>
    <property type="match status" value="1"/>
</dbReference>
<dbReference type="Gene3D" id="3.30.1340.10">
    <property type="entry name" value="HPr-like"/>
    <property type="match status" value="1"/>
</dbReference>
<keyword evidence="7" id="KW-0762">Sugar transport</keyword>
<dbReference type="NCBIfam" id="NF007515">
    <property type="entry name" value="PRK10119.1"/>
    <property type="match status" value="1"/>
</dbReference>
<dbReference type="InterPro" id="IPR016152">
    <property type="entry name" value="PTrfase/Anion_transptr"/>
</dbReference>
<dbReference type="InterPro" id="IPR003501">
    <property type="entry name" value="PTS_EIIB_2/3"/>
</dbReference>
<dbReference type="InterPro" id="IPR000032">
    <property type="entry name" value="HPr-like"/>
</dbReference>
<dbReference type="InterPro" id="IPR018274">
    <property type="entry name" value="PEP_util_AS"/>
</dbReference>
<dbReference type="GO" id="GO:0005886">
    <property type="term" value="C:plasma membrane"/>
    <property type="evidence" value="ECO:0007669"/>
    <property type="project" value="UniProtKB-SubCell"/>
</dbReference>
<evidence type="ECO:0000256" key="3">
    <source>
        <dbReference type="ARBA" id="ARBA00009792"/>
    </source>
</evidence>
<evidence type="ECO:0000256" key="5">
    <source>
        <dbReference type="ARBA" id="ARBA00022475"/>
    </source>
</evidence>
<dbReference type="SUPFAM" id="SSF55594">
    <property type="entry name" value="HPr-like"/>
    <property type="match status" value="1"/>
</dbReference>
<dbReference type="GO" id="GO:0006013">
    <property type="term" value="P:mannose metabolic process"/>
    <property type="evidence" value="ECO:0007669"/>
    <property type="project" value="InterPro"/>
</dbReference>
<dbReference type="HOGENOM" id="CLU_233631_0_0_1"/>
<protein>
    <submittedName>
        <fullName evidence="23">Mannosylglycerate hydrolase</fullName>
    </submittedName>
</protein>
<proteinExistence type="inferred from homology"/>
<dbReference type="SUPFAM" id="SSF109604">
    <property type="entry name" value="HD-domain/PDEase-like"/>
    <property type="match status" value="1"/>
</dbReference>
<dbReference type="NCBIfam" id="TIGR01427">
    <property type="entry name" value="PTS_IIC_fructo"/>
    <property type="match status" value="1"/>
</dbReference>
<evidence type="ECO:0000256" key="10">
    <source>
        <dbReference type="ARBA" id="ARBA00022692"/>
    </source>
</evidence>
<keyword evidence="5" id="KW-1003">Cell membrane</keyword>
<evidence type="ECO:0000259" key="22">
    <source>
        <dbReference type="PROSITE" id="PS51831"/>
    </source>
</evidence>
<feature type="domain" description="PTS EIIA type-2" evidence="18">
    <location>
        <begin position="1638"/>
        <end position="1780"/>
    </location>
</feature>
<evidence type="ECO:0000256" key="8">
    <source>
        <dbReference type="ARBA" id="ARBA00022679"/>
    </source>
</evidence>
<dbReference type="GO" id="GO:0009401">
    <property type="term" value="P:phosphoenolpyruvate-dependent sugar phosphotransferase system"/>
    <property type="evidence" value="ECO:0007669"/>
    <property type="project" value="UniProtKB-KW"/>
</dbReference>
<keyword evidence="12" id="KW-0418">Kinase</keyword>
<dbReference type="InterPro" id="IPR011013">
    <property type="entry name" value="Gal_mutarotase_sf_dom"/>
</dbReference>
<comment type="caution">
    <text evidence="23">The sequence shown here is derived from an EMBL/GenBank/DDBJ whole genome shotgun (WGS) entry which is preliminary data.</text>
</comment>
<dbReference type="Pfam" id="PF02302">
    <property type="entry name" value="PTS_IIB"/>
    <property type="match status" value="1"/>
</dbReference>
<dbReference type="InterPro" id="IPR013780">
    <property type="entry name" value="Glyco_hydro_b"/>
</dbReference>
<dbReference type="Pfam" id="PF05524">
    <property type="entry name" value="PEP-utilisers_N"/>
    <property type="match status" value="1"/>
</dbReference>
<dbReference type="Gene3D" id="2.70.98.30">
    <property type="entry name" value="Golgi alpha-mannosidase II, domain 4"/>
    <property type="match status" value="1"/>
</dbReference>
<dbReference type="Gene3D" id="3.40.930.10">
    <property type="entry name" value="Mannitol-specific EII, Chain A"/>
    <property type="match status" value="1"/>
</dbReference>
<dbReference type="CDD" id="cd10815">
    <property type="entry name" value="GH38N_AMII_EcMngB_like"/>
    <property type="match status" value="1"/>
</dbReference>
<dbReference type="InterPro" id="IPR006327">
    <property type="entry name" value="PTS_IIC_fruc"/>
</dbReference>
<dbReference type="GO" id="GO:0016301">
    <property type="term" value="F:kinase activity"/>
    <property type="evidence" value="ECO:0007669"/>
    <property type="project" value="UniProtKB-KW"/>
</dbReference>
<dbReference type="Pfam" id="PF01966">
    <property type="entry name" value="HD"/>
    <property type="match status" value="1"/>
</dbReference>
<keyword evidence="10 17" id="KW-0812">Transmembrane</keyword>
<dbReference type="InterPro" id="IPR006674">
    <property type="entry name" value="HD_domain"/>
</dbReference>
<dbReference type="GO" id="GO:0046872">
    <property type="term" value="F:metal ion binding"/>
    <property type="evidence" value="ECO:0007669"/>
    <property type="project" value="UniProtKB-KW"/>
</dbReference>
<feature type="transmembrane region" description="Helical" evidence="17">
    <location>
        <begin position="320"/>
        <end position="341"/>
    </location>
</feature>
<evidence type="ECO:0000256" key="11">
    <source>
        <dbReference type="ARBA" id="ARBA00022723"/>
    </source>
</evidence>
<dbReference type="Gene3D" id="2.60.40.1180">
    <property type="entry name" value="Golgi alpha-mannosidase II"/>
    <property type="match status" value="1"/>
</dbReference>
<dbReference type="InterPro" id="IPR003607">
    <property type="entry name" value="HD/PDEase_dom"/>
</dbReference>
<dbReference type="Pfam" id="PF00381">
    <property type="entry name" value="PTS-HPr"/>
    <property type="match status" value="1"/>
</dbReference>
<dbReference type="InterPro" id="IPR003353">
    <property type="entry name" value="PTS_IIB_fruc"/>
</dbReference>
<keyword evidence="15 17" id="KW-0472">Membrane</keyword>
<dbReference type="GO" id="GO:0030246">
    <property type="term" value="F:carbohydrate binding"/>
    <property type="evidence" value="ECO:0007669"/>
    <property type="project" value="InterPro"/>
</dbReference>
<dbReference type="PROSITE" id="PS51094">
    <property type="entry name" value="PTS_EIIA_TYPE_2"/>
    <property type="match status" value="1"/>
</dbReference>
<dbReference type="InterPro" id="IPR001020">
    <property type="entry name" value="PTS_HPr_His_P_site"/>
</dbReference>
<feature type="domain" description="HD" evidence="22">
    <location>
        <begin position="1812"/>
        <end position="1918"/>
    </location>
</feature>
<evidence type="ECO:0000256" key="12">
    <source>
        <dbReference type="ARBA" id="ARBA00022777"/>
    </source>
</evidence>
<dbReference type="Gene3D" id="1.20.1270.50">
    <property type="entry name" value="Glycoside hydrolase family 38, central domain"/>
    <property type="match status" value="1"/>
</dbReference>
<evidence type="ECO:0000256" key="1">
    <source>
        <dbReference type="ARBA" id="ARBA00004429"/>
    </source>
</evidence>
<keyword evidence="8" id="KW-0808">Transferase</keyword>
<evidence type="ECO:0000256" key="7">
    <source>
        <dbReference type="ARBA" id="ARBA00022597"/>
    </source>
</evidence>
<dbReference type="PROSITE" id="PS51831">
    <property type="entry name" value="HD"/>
    <property type="match status" value="1"/>
</dbReference>
<dbReference type="Gene3D" id="3.50.30.10">
    <property type="entry name" value="Phosphohistidine domain"/>
    <property type="match status" value="1"/>
</dbReference>
<dbReference type="Pfam" id="PF09261">
    <property type="entry name" value="Alpha-mann_mid"/>
    <property type="match status" value="1"/>
</dbReference>
<accession>A0A0A2VSR6</accession>
<dbReference type="InterPro" id="IPR036618">
    <property type="entry name" value="PtsI_HPr-bd_sf"/>
</dbReference>
<dbReference type="STRING" id="1245745.A0A0A2VSR6"/>
<dbReference type="InterPro" id="IPR036095">
    <property type="entry name" value="PTS_EIIB-like_sf"/>
</dbReference>
<dbReference type="SUPFAM" id="SSF55804">
    <property type="entry name" value="Phoshotransferase/anion transport protein"/>
    <property type="match status" value="1"/>
</dbReference>
<dbReference type="GO" id="GO:0022877">
    <property type="term" value="F:protein-N(PI)-phosphohistidine-fructose phosphotransferase system transporter activity"/>
    <property type="evidence" value="ECO:0007669"/>
    <property type="project" value="InterPro"/>
</dbReference>
<dbReference type="SUPFAM" id="SSF52009">
    <property type="entry name" value="Phosphohistidine domain"/>
    <property type="match status" value="1"/>
</dbReference>
<dbReference type="InterPro" id="IPR008731">
    <property type="entry name" value="PTS_EIN"/>
</dbReference>
<evidence type="ECO:0000256" key="4">
    <source>
        <dbReference type="ARBA" id="ARBA00022448"/>
    </source>
</evidence>
<dbReference type="InterPro" id="IPR008279">
    <property type="entry name" value="PEP-util_enz_mobile_dom"/>
</dbReference>
<dbReference type="CDD" id="cd00367">
    <property type="entry name" value="PTS-HPr_like"/>
    <property type="match status" value="1"/>
</dbReference>
<feature type="domain" description="PTS EIIC type-2" evidence="20">
    <location>
        <begin position="103"/>
        <end position="478"/>
    </location>
</feature>
<reference evidence="23 24" key="1">
    <citation type="submission" date="2012-10" db="EMBL/GenBank/DDBJ databases">
        <title>Genome sequencing and analysis of entomopathogenic fungi Beauveria bassiana D1-5.</title>
        <authorList>
            <person name="Li Q."/>
            <person name="Wang L."/>
            <person name="Zhang Z."/>
            <person name="Wang Q."/>
            <person name="Ren J."/>
            <person name="Wang M."/>
            <person name="Xu W."/>
            <person name="Wang J."/>
            <person name="Lu Y."/>
            <person name="Du Q."/>
            <person name="Sun Z."/>
        </authorList>
    </citation>
    <scope>NUCLEOTIDE SEQUENCE [LARGE SCALE GENOMIC DNA]</scope>
    <source>
        <strain evidence="23 24">D1-5</strain>
    </source>
</reference>
<dbReference type="InterPro" id="IPR027291">
    <property type="entry name" value="Glyco_hydro_38_N_sf"/>
</dbReference>
<keyword evidence="9" id="KW-0598">Phosphotransferase system</keyword>
<dbReference type="InterPro" id="IPR036637">
    <property type="entry name" value="Phosphohistidine_dom_sf"/>
</dbReference>
<dbReference type="SUPFAM" id="SSF88688">
    <property type="entry name" value="Families 57/38 glycoside transferase middle domain"/>
    <property type="match status" value="1"/>
</dbReference>
<dbReference type="InterPro" id="IPR037094">
    <property type="entry name" value="Glyco_hydro_38_cen_sf"/>
</dbReference>
<keyword evidence="16" id="KW-0326">Glycosidase</keyword>
<dbReference type="Proteomes" id="UP000030106">
    <property type="component" value="Unassembled WGS sequence"/>
</dbReference>
<dbReference type="Gene3D" id="3.20.110.10">
    <property type="entry name" value="Glycoside hydrolase 38, N terminal domain"/>
    <property type="match status" value="1"/>
</dbReference>
<evidence type="ECO:0000256" key="13">
    <source>
        <dbReference type="ARBA" id="ARBA00022801"/>
    </source>
</evidence>
<feature type="transmembrane region" description="Helical" evidence="17">
    <location>
        <begin position="271"/>
        <end position="293"/>
    </location>
</feature>
<evidence type="ECO:0000259" key="20">
    <source>
        <dbReference type="PROSITE" id="PS51104"/>
    </source>
</evidence>
<evidence type="ECO:0000256" key="2">
    <source>
        <dbReference type="ARBA" id="ARBA00007837"/>
    </source>
</evidence>
<keyword evidence="13 23" id="KW-0378">Hydrolase</keyword>
<dbReference type="SUPFAM" id="SSF52794">
    <property type="entry name" value="PTS system IIB component-like"/>
    <property type="match status" value="1"/>
</dbReference>
<gene>
    <name evidence="23" type="ORF">BBAD15_g10924</name>
</gene>
<comment type="similarity">
    <text evidence="2">Belongs to the PEP-utilizing enzyme family.</text>
</comment>
<evidence type="ECO:0000256" key="6">
    <source>
        <dbReference type="ARBA" id="ARBA00022553"/>
    </source>
</evidence>
<dbReference type="InterPro" id="IPR015341">
    <property type="entry name" value="Glyco_hydro_38_cen"/>
</dbReference>
<feature type="transmembrane region" description="Helical" evidence="17">
    <location>
        <begin position="239"/>
        <end position="264"/>
    </location>
</feature>
<dbReference type="Gene3D" id="1.10.274.10">
    <property type="entry name" value="PtsI, HPr-binding domain"/>
    <property type="match status" value="1"/>
</dbReference>
<dbReference type="InterPro" id="IPR028995">
    <property type="entry name" value="Glyco_hydro_57/38_cen_sf"/>
</dbReference>
<organism evidence="23 24">
    <name type="scientific">Beauveria bassiana D1-5</name>
    <dbReference type="NCBI Taxonomy" id="1245745"/>
    <lineage>
        <taxon>Eukaryota</taxon>
        <taxon>Fungi</taxon>
        <taxon>Dikarya</taxon>
        <taxon>Ascomycota</taxon>
        <taxon>Pezizomycotina</taxon>
        <taxon>Sordariomycetes</taxon>
        <taxon>Hypocreomycetidae</taxon>
        <taxon>Hypocreales</taxon>
        <taxon>Cordycipitaceae</taxon>
        <taxon>Beauveria</taxon>
    </lineage>
</organism>
<dbReference type="Pfam" id="PF01074">
    <property type="entry name" value="Glyco_hydro_38N"/>
    <property type="match status" value="1"/>
</dbReference>
<feature type="transmembrane region" description="Helical" evidence="17">
    <location>
        <begin position="162"/>
        <end position="183"/>
    </location>
</feature>
<evidence type="ECO:0000259" key="21">
    <source>
        <dbReference type="PROSITE" id="PS51350"/>
    </source>
</evidence>
<comment type="similarity">
    <text evidence="3">Belongs to the glycosyl hydrolase 38 family.</text>
</comment>
<dbReference type="Gene3D" id="1.10.3210.50">
    <property type="match status" value="1"/>
</dbReference>
<evidence type="ECO:0000256" key="16">
    <source>
        <dbReference type="ARBA" id="ARBA00023295"/>
    </source>
</evidence>
<dbReference type="InterPro" id="IPR013011">
    <property type="entry name" value="PTS_EIIB_2"/>
</dbReference>
<dbReference type="PROSITE" id="PS51350">
    <property type="entry name" value="PTS_HPR_DOM"/>
    <property type="match status" value="1"/>
</dbReference>
<evidence type="ECO:0000256" key="17">
    <source>
        <dbReference type="SAM" id="Phobius"/>
    </source>
</evidence>
<feature type="transmembrane region" description="Helical" evidence="17">
    <location>
        <begin position="378"/>
        <end position="403"/>
    </location>
</feature>
<comment type="subcellular location">
    <subcellularLocation>
        <location evidence="1">Cell inner membrane</location>
        <topology evidence="1">Multi-pass membrane protein</topology>
    </subcellularLocation>
</comment>
<dbReference type="SMART" id="SM00872">
    <property type="entry name" value="Alpha-mann_mid"/>
    <property type="match status" value="1"/>
</dbReference>
<dbReference type="GO" id="GO:0004559">
    <property type="term" value="F:alpha-mannosidase activity"/>
    <property type="evidence" value="ECO:0007669"/>
    <property type="project" value="InterPro"/>
</dbReference>
<dbReference type="PROSITE" id="PS00370">
    <property type="entry name" value="PEP_ENZYMES_PHOS_SITE"/>
    <property type="match status" value="1"/>
</dbReference>
<evidence type="ECO:0000313" key="24">
    <source>
        <dbReference type="Proteomes" id="UP000030106"/>
    </source>
</evidence>
<dbReference type="InterPro" id="IPR011330">
    <property type="entry name" value="Glyco_hydro/deAcase_b/a-brl"/>
</dbReference>
<keyword evidence="14 17" id="KW-1133">Transmembrane helix</keyword>
<dbReference type="PROSITE" id="PS51099">
    <property type="entry name" value="PTS_EIIB_TYPE_2"/>
    <property type="match status" value="1"/>
</dbReference>
<feature type="domain" description="HPr" evidence="21">
    <location>
        <begin position="1274"/>
        <end position="1363"/>
    </location>
</feature>
<dbReference type="Pfam" id="PF00391">
    <property type="entry name" value="PEP-utilizers"/>
    <property type="match status" value="1"/>
</dbReference>
<dbReference type="InterPro" id="IPR000602">
    <property type="entry name" value="Glyco_hydro_38_N"/>
</dbReference>
<dbReference type="InterPro" id="IPR050864">
    <property type="entry name" value="Bacterial_PTS_Sugar_Transport"/>
</dbReference>
<keyword evidence="11" id="KW-0479">Metal-binding</keyword>
<name>A0A0A2VSR6_BEABA</name>
<dbReference type="GO" id="GO:0005351">
    <property type="term" value="F:carbohydrate:proton symporter activity"/>
    <property type="evidence" value="ECO:0007669"/>
    <property type="project" value="InterPro"/>
</dbReference>
<dbReference type="PANTHER" id="PTHR30505">
    <property type="entry name" value="FRUCTOSE-LIKE PERMEASE"/>
    <property type="match status" value="1"/>
</dbReference>
<evidence type="ECO:0000256" key="14">
    <source>
        <dbReference type="ARBA" id="ARBA00022989"/>
    </source>
</evidence>